<dbReference type="InterPro" id="IPR046371">
    <property type="entry name" value="Bcl-2_BH1-3"/>
</dbReference>
<dbReference type="GO" id="GO:0097192">
    <property type="term" value="P:extrinsic apoptotic signaling pathway in absence of ligand"/>
    <property type="evidence" value="ECO:0000318"/>
    <property type="project" value="GO_Central"/>
</dbReference>
<dbReference type="GO" id="GO:0043065">
    <property type="term" value="P:positive regulation of apoptotic process"/>
    <property type="evidence" value="ECO:0000318"/>
    <property type="project" value="GO_Central"/>
</dbReference>
<comment type="similarity">
    <text evidence="2">Belongs to the Bcl-2 family.</text>
</comment>
<dbReference type="InterPro" id="IPR020717">
    <property type="entry name" value="Bcl2_BH1_motif_CS"/>
</dbReference>
<name>A0A6I8PDU7_ORNAN</name>
<evidence type="ECO:0000313" key="8">
    <source>
        <dbReference type="Proteomes" id="UP000002279"/>
    </source>
</evidence>
<sequence length="201" mass="22207">MAQPGTSGDAHRDLVVKFIGYKLAQRGYHWEPSGGSAAPAPAPRLRPPPPAVHLALRRAGDHFSRRYRRDFADMSGQLHLTPSTARARFAAVVDELFRDGVNWGRIVAFFEFGGALCVESVHREMASPVDGIAQWMTDYLGRRLHPWIQEHGGWVWAHKGPAPDLFRARSGWTVVGSLTPVLPLGGRAPVRRPAAFPGLHR</sequence>
<dbReference type="InParanoid" id="A0A6I8PDU7"/>
<reference evidence="7 8" key="1">
    <citation type="journal article" date="2008" name="Nature">
        <title>Genome analysis of the platypus reveals unique signatures of evolution.</title>
        <authorList>
            <person name="Warren W.C."/>
            <person name="Hillier L.W."/>
            <person name="Marshall Graves J.A."/>
            <person name="Birney E."/>
            <person name="Ponting C.P."/>
            <person name="Grutzner F."/>
            <person name="Belov K."/>
            <person name="Miller W."/>
            <person name="Clarke L."/>
            <person name="Chinwalla A.T."/>
            <person name="Yang S.P."/>
            <person name="Heger A."/>
            <person name="Locke D.P."/>
            <person name="Miethke P."/>
            <person name="Waters P.D."/>
            <person name="Veyrunes F."/>
            <person name="Fulton L."/>
            <person name="Fulton B."/>
            <person name="Graves T."/>
            <person name="Wallis J."/>
            <person name="Puente X.S."/>
            <person name="Lopez-Otin C."/>
            <person name="Ordonez G.R."/>
            <person name="Eichler E.E."/>
            <person name="Chen L."/>
            <person name="Cheng Z."/>
            <person name="Deakin J.E."/>
            <person name="Alsop A."/>
            <person name="Thompson K."/>
            <person name="Kirby P."/>
            <person name="Papenfuss A.T."/>
            <person name="Wakefield M.J."/>
            <person name="Olender T."/>
            <person name="Lancet D."/>
            <person name="Huttley G.A."/>
            <person name="Smit A.F."/>
            <person name="Pask A."/>
            <person name="Temple-Smith P."/>
            <person name="Batzer M.A."/>
            <person name="Walker J.A."/>
            <person name="Konkel M.K."/>
            <person name="Harris R.S."/>
            <person name="Whittington C.M."/>
            <person name="Wong E.S."/>
            <person name="Gemmell N.J."/>
            <person name="Buschiazzo E."/>
            <person name="Vargas Jentzsch I.M."/>
            <person name="Merkel A."/>
            <person name="Schmitz J."/>
            <person name="Zemann A."/>
            <person name="Churakov G."/>
            <person name="Kriegs J.O."/>
            <person name="Brosius J."/>
            <person name="Murchison E.P."/>
            <person name="Sachidanandam R."/>
            <person name="Smith C."/>
            <person name="Hannon G.J."/>
            <person name="Tsend-Ayush E."/>
            <person name="McMillan D."/>
            <person name="Attenborough R."/>
            <person name="Rens W."/>
            <person name="Ferguson-Smith M."/>
            <person name="Lefevre C.M."/>
            <person name="Sharp J.A."/>
            <person name="Nicholas K.R."/>
            <person name="Ray D.A."/>
            <person name="Kube M."/>
            <person name="Reinhardt R."/>
            <person name="Pringle T.H."/>
            <person name="Taylor J."/>
            <person name="Jones R.C."/>
            <person name="Nixon B."/>
            <person name="Dacheux J.L."/>
            <person name="Niwa H."/>
            <person name="Sekita Y."/>
            <person name="Huang X."/>
            <person name="Stark A."/>
            <person name="Kheradpour P."/>
            <person name="Kellis M."/>
            <person name="Flicek P."/>
            <person name="Chen Y."/>
            <person name="Webber C."/>
            <person name="Hardison R."/>
            <person name="Nelson J."/>
            <person name="Hallsworth-Pepin K."/>
            <person name="Delehaunty K."/>
            <person name="Markovic C."/>
            <person name="Minx P."/>
            <person name="Feng Y."/>
            <person name="Kremitzki C."/>
            <person name="Mitreva M."/>
            <person name="Glasscock J."/>
            <person name="Wylie T."/>
            <person name="Wohldmann P."/>
            <person name="Thiru P."/>
            <person name="Nhan M.N."/>
            <person name="Pohl C.S."/>
            <person name="Smith S.M."/>
            <person name="Hou S."/>
            <person name="Nefedov M."/>
            <person name="de Jong P.J."/>
            <person name="Renfree M.B."/>
            <person name="Mardis E.R."/>
            <person name="Wilson R.K."/>
        </authorList>
    </citation>
    <scope>NUCLEOTIDE SEQUENCE [LARGE SCALE GENOMIC DNA]</scope>
    <source>
        <strain evidence="7 8">Glennie</strain>
    </source>
</reference>
<gene>
    <name evidence="7" type="primary">BCL2</name>
</gene>
<dbReference type="InterPro" id="IPR002475">
    <property type="entry name" value="Bcl2-like"/>
</dbReference>
<reference evidence="7" key="2">
    <citation type="submission" date="2025-08" db="UniProtKB">
        <authorList>
            <consortium name="Ensembl"/>
        </authorList>
    </citation>
    <scope>IDENTIFICATION</scope>
    <source>
        <strain evidence="7">Glennie</strain>
    </source>
</reference>
<dbReference type="SMART" id="SM00337">
    <property type="entry name" value="BCL"/>
    <property type="match status" value="1"/>
</dbReference>
<reference evidence="7" key="3">
    <citation type="submission" date="2025-09" db="UniProtKB">
        <authorList>
            <consortium name="Ensembl"/>
        </authorList>
    </citation>
    <scope>IDENTIFICATION</scope>
    <source>
        <strain evidence="7">Glennie</strain>
    </source>
</reference>
<evidence type="ECO:0000256" key="5">
    <source>
        <dbReference type="PROSITE-ProRule" id="PRU00025"/>
    </source>
</evidence>
<dbReference type="PROSITE" id="PS50063">
    <property type="entry name" value="BH4_2"/>
    <property type="match status" value="1"/>
</dbReference>
<evidence type="ECO:0000259" key="6">
    <source>
        <dbReference type="PROSITE" id="PS50063"/>
    </source>
</evidence>
<dbReference type="CDD" id="cd06845">
    <property type="entry name" value="Bcl-2_like"/>
    <property type="match status" value="1"/>
</dbReference>
<proteinExistence type="inferred from homology"/>
<keyword evidence="8" id="KW-1185">Reference proteome</keyword>
<dbReference type="Pfam" id="PF00452">
    <property type="entry name" value="Bcl-2"/>
    <property type="match status" value="1"/>
</dbReference>
<feature type="short sequence motif" description="BH4" evidence="5">
    <location>
        <begin position="11"/>
        <end position="30"/>
    </location>
</feature>
<dbReference type="Bgee" id="ENSOANG00000036446">
    <property type="expression patterns" value="Expressed in heart and 7 other cell types or tissues"/>
</dbReference>
<evidence type="ECO:0000313" key="7">
    <source>
        <dbReference type="Ensembl" id="ENSOANP00000050906.1"/>
    </source>
</evidence>
<dbReference type="Gene3D" id="1.10.437.10">
    <property type="entry name" value="Blc2-like"/>
    <property type="match status" value="1"/>
</dbReference>
<dbReference type="GO" id="GO:0001836">
    <property type="term" value="P:release of cytochrome c from mitochondria"/>
    <property type="evidence" value="ECO:0000318"/>
    <property type="project" value="GO_Central"/>
</dbReference>
<dbReference type="Proteomes" id="UP000002279">
    <property type="component" value="Chromosome X3"/>
</dbReference>
<dbReference type="InterPro" id="IPR026298">
    <property type="entry name" value="Bcl-2_fam"/>
</dbReference>
<organism evidence="7 8">
    <name type="scientific">Ornithorhynchus anatinus</name>
    <name type="common">Duckbill platypus</name>
    <dbReference type="NCBI Taxonomy" id="9258"/>
    <lineage>
        <taxon>Eukaryota</taxon>
        <taxon>Metazoa</taxon>
        <taxon>Chordata</taxon>
        <taxon>Craniata</taxon>
        <taxon>Vertebrata</taxon>
        <taxon>Euteleostomi</taxon>
        <taxon>Mammalia</taxon>
        <taxon>Monotremata</taxon>
        <taxon>Ornithorhynchidae</taxon>
        <taxon>Ornithorhynchus</taxon>
    </lineage>
</organism>
<dbReference type="PROSITE" id="PS01080">
    <property type="entry name" value="BH1"/>
    <property type="match status" value="1"/>
</dbReference>
<dbReference type="PROSITE" id="PS50062">
    <property type="entry name" value="BCL2_FAMILY"/>
    <property type="match status" value="1"/>
</dbReference>
<dbReference type="AlphaFoldDB" id="A0A6I8PDU7"/>
<evidence type="ECO:0000256" key="2">
    <source>
        <dbReference type="ARBA" id="ARBA00009458"/>
    </source>
</evidence>
<dbReference type="Pfam" id="PF02180">
    <property type="entry name" value="BH4"/>
    <property type="match status" value="1"/>
</dbReference>
<dbReference type="PANTHER" id="PTHR11256:SF11">
    <property type="entry name" value="APOPTOSIS REGULATOR BCL-2"/>
    <property type="match status" value="1"/>
</dbReference>
<evidence type="ECO:0000256" key="3">
    <source>
        <dbReference type="ARBA" id="ARBA00022703"/>
    </source>
</evidence>
<keyword evidence="4" id="KW-0472">Membrane</keyword>
<dbReference type="FunCoup" id="A0A6I8PDU7">
    <property type="interactions" value="1283"/>
</dbReference>
<accession>A0A6I8PDU7</accession>
<dbReference type="InterPro" id="IPR003093">
    <property type="entry name" value="Bcl2_BH4"/>
</dbReference>
<feature type="domain" description="Apoptosis regulator Bcl-2 family BH4" evidence="6">
    <location>
        <begin position="11"/>
        <end position="30"/>
    </location>
</feature>
<evidence type="ECO:0000256" key="1">
    <source>
        <dbReference type="ARBA" id="ARBA00004370"/>
    </source>
</evidence>
<dbReference type="InterPro" id="IPR036834">
    <property type="entry name" value="Bcl-2-like_sf"/>
</dbReference>
<dbReference type="PANTHER" id="PTHR11256">
    <property type="entry name" value="BCL-2 RELATED"/>
    <property type="match status" value="1"/>
</dbReference>
<dbReference type="SUPFAM" id="SSF56854">
    <property type="entry name" value="Bcl-2 inhibitors of programmed cell death"/>
    <property type="match status" value="1"/>
</dbReference>
<dbReference type="GO" id="GO:0005741">
    <property type="term" value="C:mitochondrial outer membrane"/>
    <property type="evidence" value="ECO:0000318"/>
    <property type="project" value="GO_Central"/>
</dbReference>
<dbReference type="GO" id="GO:0008630">
    <property type="term" value="P:intrinsic apoptotic signaling pathway in response to DNA damage"/>
    <property type="evidence" value="ECO:0000318"/>
    <property type="project" value="GO_Central"/>
</dbReference>
<evidence type="ECO:0000256" key="4">
    <source>
        <dbReference type="ARBA" id="ARBA00023136"/>
    </source>
</evidence>
<dbReference type="GO" id="GO:0015267">
    <property type="term" value="F:channel activity"/>
    <property type="evidence" value="ECO:0000318"/>
    <property type="project" value="GO_Central"/>
</dbReference>
<dbReference type="PRINTS" id="PR01862">
    <property type="entry name" value="BCL2FAMILY"/>
</dbReference>
<comment type="subcellular location">
    <subcellularLocation>
        <location evidence="1">Membrane</location>
    </subcellularLocation>
</comment>
<dbReference type="Ensembl" id="ENSOANT00000068983.1">
    <property type="protein sequence ID" value="ENSOANP00000050906.1"/>
    <property type="gene ID" value="ENSOANG00000036446.1"/>
</dbReference>
<dbReference type="GeneTree" id="ENSGT01130000278332"/>
<dbReference type="SMART" id="SM00265">
    <property type="entry name" value="BH4"/>
    <property type="match status" value="1"/>
</dbReference>
<keyword evidence="3 5" id="KW-0053">Apoptosis</keyword>
<protein>
    <submittedName>
        <fullName evidence="7">BCL2 apoptosis regulator</fullName>
    </submittedName>
</protein>